<sequence>MATYGKGGDDAVGADWPIRRLVADNHQWRPAQKLGGEGSSSGERELVDQSRSFVVGAPKERSGTGRRRIAGSEGYEVIPSGTTRFLGLGEALPLGHSFEVAHVPAAGAVLVRVGALGV</sequence>
<dbReference type="EMBL" id="BQXU01000064">
    <property type="protein sequence ID" value="GKT52303.1"/>
    <property type="molecule type" value="Genomic_DNA"/>
</dbReference>
<keyword evidence="3" id="KW-1185">Reference proteome</keyword>
<accession>A0AA37PHJ2</accession>
<evidence type="ECO:0000313" key="3">
    <source>
        <dbReference type="Proteomes" id="UP001055115"/>
    </source>
</evidence>
<comment type="caution">
    <text evidence="2">The sequence shown here is derived from an EMBL/GenBank/DDBJ whole genome shotgun (WGS) entry which is preliminary data.</text>
</comment>
<dbReference type="GeneID" id="73333286"/>
<name>A0AA37PHJ2_9PEZI</name>
<dbReference type="Proteomes" id="UP001055115">
    <property type="component" value="Unassembled WGS sequence"/>
</dbReference>
<dbReference type="RefSeq" id="XP_049134653.1">
    <property type="nucleotide sequence ID" value="XM_049278696.1"/>
</dbReference>
<gene>
    <name evidence="2" type="ORF">ColSpa_12484</name>
</gene>
<feature type="region of interest" description="Disordered" evidence="1">
    <location>
        <begin position="27"/>
        <end position="50"/>
    </location>
</feature>
<dbReference type="AlphaFoldDB" id="A0AA37PHJ2"/>
<proteinExistence type="predicted"/>
<organism evidence="2 3">
    <name type="scientific">Colletotrichum spaethianum</name>
    <dbReference type="NCBI Taxonomy" id="700344"/>
    <lineage>
        <taxon>Eukaryota</taxon>
        <taxon>Fungi</taxon>
        <taxon>Dikarya</taxon>
        <taxon>Ascomycota</taxon>
        <taxon>Pezizomycotina</taxon>
        <taxon>Sordariomycetes</taxon>
        <taxon>Hypocreomycetidae</taxon>
        <taxon>Glomerellales</taxon>
        <taxon>Glomerellaceae</taxon>
        <taxon>Colletotrichum</taxon>
        <taxon>Colletotrichum spaethianum species complex</taxon>
    </lineage>
</organism>
<evidence type="ECO:0000256" key="1">
    <source>
        <dbReference type="SAM" id="MobiDB-lite"/>
    </source>
</evidence>
<evidence type="ECO:0000313" key="2">
    <source>
        <dbReference type="EMBL" id="GKT52303.1"/>
    </source>
</evidence>
<protein>
    <submittedName>
        <fullName evidence="2">Uncharacterized protein</fullName>
    </submittedName>
</protein>
<reference evidence="2 3" key="1">
    <citation type="submission" date="2022-03" db="EMBL/GenBank/DDBJ databases">
        <title>Genome data of Colletotrichum spp.</title>
        <authorList>
            <person name="Utami Y.D."/>
            <person name="Hiruma K."/>
        </authorList>
    </citation>
    <scope>NUCLEOTIDE SEQUENCE [LARGE SCALE GENOMIC DNA]</scope>
    <source>
        <strain evidence="2 3">MAFF 239500</strain>
    </source>
</reference>